<feature type="transmembrane region" description="Helical" evidence="1">
    <location>
        <begin position="75"/>
        <end position="95"/>
    </location>
</feature>
<name>A0A2M8KX72_9BACT</name>
<dbReference type="Pfam" id="PF18895">
    <property type="entry name" value="T4SS_pilin"/>
    <property type="match status" value="1"/>
</dbReference>
<accession>A0A2M8KX72</accession>
<keyword evidence="1" id="KW-0812">Transmembrane</keyword>
<sequence length="119" mass="13140">MIHRLRYGIAAGSLLFPFIALAQVNVNIEDLLADASDIINILISFLILLATFLFLLGIVRYILASGDEEKRKEARGMIVWGIIFLAVMVAVWGFVNLILDFIFGQGADSFTDIPLGPNQ</sequence>
<feature type="transmembrane region" description="Helical" evidence="1">
    <location>
        <begin position="38"/>
        <end position="63"/>
    </location>
</feature>
<keyword evidence="1" id="KW-0472">Membrane</keyword>
<protein>
    <submittedName>
        <fullName evidence="2">Uncharacterized protein</fullName>
    </submittedName>
</protein>
<dbReference type="EMBL" id="PFEF01000005">
    <property type="protein sequence ID" value="PJE64501.1"/>
    <property type="molecule type" value="Genomic_DNA"/>
</dbReference>
<keyword evidence="1" id="KW-1133">Transmembrane helix</keyword>
<evidence type="ECO:0000313" key="3">
    <source>
        <dbReference type="Proteomes" id="UP000229098"/>
    </source>
</evidence>
<evidence type="ECO:0000256" key="1">
    <source>
        <dbReference type="SAM" id="Phobius"/>
    </source>
</evidence>
<proteinExistence type="predicted"/>
<gene>
    <name evidence="2" type="ORF">COU90_01515</name>
</gene>
<dbReference type="InterPro" id="IPR043993">
    <property type="entry name" value="T4SS_pilin"/>
</dbReference>
<dbReference type="Proteomes" id="UP000229098">
    <property type="component" value="Unassembled WGS sequence"/>
</dbReference>
<organism evidence="2 3">
    <name type="scientific">Candidatus Ryanbacteria bacterium CG10_big_fil_rev_8_21_14_0_10_43_42</name>
    <dbReference type="NCBI Taxonomy" id="1974864"/>
    <lineage>
        <taxon>Bacteria</taxon>
        <taxon>Candidatus Ryaniibacteriota</taxon>
    </lineage>
</organism>
<dbReference type="AlphaFoldDB" id="A0A2M8KX72"/>
<comment type="caution">
    <text evidence="2">The sequence shown here is derived from an EMBL/GenBank/DDBJ whole genome shotgun (WGS) entry which is preliminary data.</text>
</comment>
<reference evidence="3" key="1">
    <citation type="submission" date="2017-09" db="EMBL/GenBank/DDBJ databases">
        <title>Depth-based differentiation of microbial function through sediment-hosted aquifers and enrichment of novel symbionts in the deep terrestrial subsurface.</title>
        <authorList>
            <person name="Probst A.J."/>
            <person name="Ladd B."/>
            <person name="Jarett J.K."/>
            <person name="Geller-Mcgrath D.E."/>
            <person name="Sieber C.M.K."/>
            <person name="Emerson J.B."/>
            <person name="Anantharaman K."/>
            <person name="Thomas B.C."/>
            <person name="Malmstrom R."/>
            <person name="Stieglmeier M."/>
            <person name="Klingl A."/>
            <person name="Woyke T."/>
            <person name="Ryan C.M."/>
            <person name="Banfield J.F."/>
        </authorList>
    </citation>
    <scope>NUCLEOTIDE SEQUENCE [LARGE SCALE GENOMIC DNA]</scope>
</reference>
<evidence type="ECO:0000313" key="2">
    <source>
        <dbReference type="EMBL" id="PJE64501.1"/>
    </source>
</evidence>